<organism evidence="1 2">
    <name type="scientific">Hevea brasiliensis</name>
    <name type="common">Para rubber tree</name>
    <name type="synonym">Siphonia brasiliensis</name>
    <dbReference type="NCBI Taxonomy" id="3981"/>
    <lineage>
        <taxon>Eukaryota</taxon>
        <taxon>Viridiplantae</taxon>
        <taxon>Streptophyta</taxon>
        <taxon>Embryophyta</taxon>
        <taxon>Tracheophyta</taxon>
        <taxon>Spermatophyta</taxon>
        <taxon>Magnoliopsida</taxon>
        <taxon>eudicotyledons</taxon>
        <taxon>Gunneridae</taxon>
        <taxon>Pentapetalae</taxon>
        <taxon>rosids</taxon>
        <taxon>fabids</taxon>
        <taxon>Malpighiales</taxon>
        <taxon>Euphorbiaceae</taxon>
        <taxon>Crotonoideae</taxon>
        <taxon>Micrandreae</taxon>
        <taxon>Hevea</taxon>
    </lineage>
</organism>
<gene>
    <name evidence="1" type="ORF">GH714_006076</name>
</gene>
<dbReference type="SMART" id="SM00248">
    <property type="entry name" value="ANK"/>
    <property type="match status" value="2"/>
</dbReference>
<evidence type="ECO:0000313" key="1">
    <source>
        <dbReference type="EMBL" id="KAF2309985.1"/>
    </source>
</evidence>
<evidence type="ECO:0000313" key="2">
    <source>
        <dbReference type="Proteomes" id="UP000467840"/>
    </source>
</evidence>
<protein>
    <submittedName>
        <fullName evidence="1">Uncharacterized protein</fullName>
    </submittedName>
</protein>
<proteinExistence type="predicted"/>
<dbReference type="EMBL" id="JAAGAX010000006">
    <property type="protein sequence ID" value="KAF2309985.1"/>
    <property type="molecule type" value="Genomic_DNA"/>
</dbReference>
<dbReference type="Proteomes" id="UP000467840">
    <property type="component" value="Chromosome 14"/>
</dbReference>
<dbReference type="InterPro" id="IPR036770">
    <property type="entry name" value="Ankyrin_rpt-contain_sf"/>
</dbReference>
<comment type="caution">
    <text evidence="1">The sequence shown here is derived from an EMBL/GenBank/DDBJ whole genome shotgun (WGS) entry which is preliminary data.</text>
</comment>
<sequence>MAVVHDNKDSFIFKLTKDCLSNWELPNDVLQLLNMVLLDAVVLHVGRPQPHQWTIGIGRGENGNMVQFKESDLVGVISHYSSLTTSSIDIVYFKEIKSDSLRLYLFNSDGEEISYGPHPVEDLVYISSNDEYEGMKTYKAESGDGGNTAFFYAAISGNVKIAQIMLKKDRNLAMIPVSENVLLIHIAALLGHGKMVRCLYEETKYQLQNIEIVDLTAFLWP</sequence>
<name>A0A6A6MBV8_HEVBR</name>
<dbReference type="SUPFAM" id="SSF48403">
    <property type="entry name" value="Ankyrin repeat"/>
    <property type="match status" value="1"/>
</dbReference>
<reference evidence="1 2" key="1">
    <citation type="journal article" date="2020" name="Mol. Plant">
        <title>The Chromosome-Based Rubber Tree Genome Provides New Insights into Spurge Genome Evolution and Rubber Biosynthesis.</title>
        <authorList>
            <person name="Liu J."/>
            <person name="Shi C."/>
            <person name="Shi C.C."/>
            <person name="Li W."/>
            <person name="Zhang Q.J."/>
            <person name="Zhang Y."/>
            <person name="Li K."/>
            <person name="Lu H.F."/>
            <person name="Shi C."/>
            <person name="Zhu S.T."/>
            <person name="Xiao Z.Y."/>
            <person name="Nan H."/>
            <person name="Yue Y."/>
            <person name="Zhu X.G."/>
            <person name="Wu Y."/>
            <person name="Hong X.N."/>
            <person name="Fan G.Y."/>
            <person name="Tong Y."/>
            <person name="Zhang D."/>
            <person name="Mao C.L."/>
            <person name="Liu Y.L."/>
            <person name="Hao S.J."/>
            <person name="Liu W.Q."/>
            <person name="Lv M.Q."/>
            <person name="Zhang H.B."/>
            <person name="Liu Y."/>
            <person name="Hu-Tang G.R."/>
            <person name="Wang J.P."/>
            <person name="Wang J.H."/>
            <person name="Sun Y.H."/>
            <person name="Ni S.B."/>
            <person name="Chen W.B."/>
            <person name="Zhang X.C."/>
            <person name="Jiao Y.N."/>
            <person name="Eichler E.E."/>
            <person name="Li G.H."/>
            <person name="Liu X."/>
            <person name="Gao L.Z."/>
        </authorList>
    </citation>
    <scope>NUCLEOTIDE SEQUENCE [LARGE SCALE GENOMIC DNA]</scope>
    <source>
        <strain evidence="2">cv. GT1</strain>
        <tissue evidence="1">Leaf</tissue>
    </source>
</reference>
<dbReference type="Gene3D" id="1.25.40.20">
    <property type="entry name" value="Ankyrin repeat-containing domain"/>
    <property type="match status" value="1"/>
</dbReference>
<dbReference type="InterPro" id="IPR002110">
    <property type="entry name" value="Ankyrin_rpt"/>
</dbReference>
<keyword evidence="2" id="KW-1185">Reference proteome</keyword>
<dbReference type="AlphaFoldDB" id="A0A6A6MBV8"/>
<accession>A0A6A6MBV8</accession>